<dbReference type="PANTHER" id="PTHR47814">
    <property type="entry name" value="PEPTIDYL-TRNA HYDROLASE ARFB"/>
    <property type="match status" value="1"/>
</dbReference>
<dbReference type="EMBL" id="KV784360">
    <property type="protein sequence ID" value="OEU14807.1"/>
    <property type="molecule type" value="Genomic_DNA"/>
</dbReference>
<dbReference type="KEGG" id="fcy:FRACYDRAFT_163906"/>
<feature type="compositionally biased region" description="Basic and acidic residues" evidence="1">
    <location>
        <begin position="119"/>
        <end position="131"/>
    </location>
</feature>
<reference evidence="3 4" key="1">
    <citation type="submission" date="2016-09" db="EMBL/GenBank/DDBJ databases">
        <title>Extensive genetic diversity and differential bi-allelic expression allows diatom success in the polar Southern Ocean.</title>
        <authorList>
            <consortium name="DOE Joint Genome Institute"/>
            <person name="Mock T."/>
            <person name="Otillar R.P."/>
            <person name="Strauss J."/>
            <person name="Dupont C."/>
            <person name="Frickenhaus S."/>
            <person name="Maumus F."/>
            <person name="Mcmullan M."/>
            <person name="Sanges R."/>
            <person name="Schmutz J."/>
            <person name="Toseland A."/>
            <person name="Valas R."/>
            <person name="Veluchamy A."/>
            <person name="Ward B.J."/>
            <person name="Allen A."/>
            <person name="Barry K."/>
            <person name="Falciatore A."/>
            <person name="Ferrante M."/>
            <person name="Fortunato A.E."/>
            <person name="Gloeckner G."/>
            <person name="Gruber A."/>
            <person name="Hipkin R."/>
            <person name="Janech M."/>
            <person name="Kroth P."/>
            <person name="Leese F."/>
            <person name="Lindquist E."/>
            <person name="Lyon B.R."/>
            <person name="Martin J."/>
            <person name="Mayer C."/>
            <person name="Parker M."/>
            <person name="Quesneville H."/>
            <person name="Raymond J."/>
            <person name="Uhlig C."/>
            <person name="Valentin K.U."/>
            <person name="Worden A.Z."/>
            <person name="Armbrust E.V."/>
            <person name="Bowler C."/>
            <person name="Green B."/>
            <person name="Moulton V."/>
            <person name="Van Oosterhout C."/>
            <person name="Grigoriev I."/>
        </authorList>
    </citation>
    <scope>NUCLEOTIDE SEQUENCE [LARGE SCALE GENOMIC DNA]</scope>
    <source>
        <strain evidence="3 4">CCMP1102</strain>
    </source>
</reference>
<dbReference type="GO" id="GO:0004045">
    <property type="term" value="F:peptidyl-tRNA hydrolase activity"/>
    <property type="evidence" value="ECO:0007669"/>
    <property type="project" value="TreeGrafter"/>
</dbReference>
<evidence type="ECO:0000313" key="3">
    <source>
        <dbReference type="EMBL" id="OEU14807.1"/>
    </source>
</evidence>
<protein>
    <submittedName>
        <fullName evidence="3">Class I peptide chain release factor</fullName>
    </submittedName>
</protein>
<dbReference type="FunCoup" id="A0A1E7F9H8">
    <property type="interactions" value="244"/>
</dbReference>
<dbReference type="InterPro" id="IPR000352">
    <property type="entry name" value="Pep_chain_release_fac_I"/>
</dbReference>
<dbReference type="AlphaFoldDB" id="A0A1E7F9H8"/>
<dbReference type="SUPFAM" id="SSF110916">
    <property type="entry name" value="Peptidyl-tRNA hydrolase domain-like"/>
    <property type="match status" value="1"/>
</dbReference>
<dbReference type="InParanoid" id="A0A1E7F9H8"/>
<dbReference type="PANTHER" id="PTHR47814:SF1">
    <property type="entry name" value="PEPTIDYL-TRNA HYDROLASE ARFB"/>
    <property type="match status" value="1"/>
</dbReference>
<proteinExistence type="predicted"/>
<dbReference type="GO" id="GO:0072344">
    <property type="term" value="P:rescue of stalled ribosome"/>
    <property type="evidence" value="ECO:0007669"/>
    <property type="project" value="TreeGrafter"/>
</dbReference>
<feature type="non-terminal residue" evidence="3">
    <location>
        <position position="131"/>
    </location>
</feature>
<organism evidence="3 4">
    <name type="scientific">Fragilariopsis cylindrus CCMP1102</name>
    <dbReference type="NCBI Taxonomy" id="635003"/>
    <lineage>
        <taxon>Eukaryota</taxon>
        <taxon>Sar</taxon>
        <taxon>Stramenopiles</taxon>
        <taxon>Ochrophyta</taxon>
        <taxon>Bacillariophyta</taxon>
        <taxon>Bacillariophyceae</taxon>
        <taxon>Bacillariophycidae</taxon>
        <taxon>Bacillariales</taxon>
        <taxon>Bacillariaceae</taxon>
        <taxon>Fragilariopsis</taxon>
    </lineage>
</organism>
<dbReference type="GO" id="GO:0043022">
    <property type="term" value="F:ribosome binding"/>
    <property type="evidence" value="ECO:0007669"/>
    <property type="project" value="TreeGrafter"/>
</dbReference>
<sequence>INIKEEELNISFVRSSGAGGQNVNKLSTKCEIRMDVNLKSSSSWLPDEVRRRLIEQQSNRISKEGILTLNCQENRTQGMNKATALKKLKDMIKEAWVRPKIRNQRTGVSKATKRRNKEFKKARSETKNNRK</sequence>
<gene>
    <name evidence="3" type="ORF">FRACYDRAFT_163906</name>
</gene>
<dbReference type="NCBIfam" id="NF006718">
    <property type="entry name" value="PRK09256.1"/>
    <property type="match status" value="1"/>
</dbReference>
<dbReference type="OrthoDB" id="270639at2759"/>
<evidence type="ECO:0000256" key="1">
    <source>
        <dbReference type="SAM" id="MobiDB-lite"/>
    </source>
</evidence>
<feature type="domain" description="Prokaryotic-type class I peptide chain release factors" evidence="2">
    <location>
        <begin position="1"/>
        <end position="128"/>
    </location>
</feature>
<dbReference type="Gene3D" id="3.30.160.20">
    <property type="match status" value="1"/>
</dbReference>
<feature type="region of interest" description="Disordered" evidence="1">
    <location>
        <begin position="99"/>
        <end position="131"/>
    </location>
</feature>
<dbReference type="Proteomes" id="UP000095751">
    <property type="component" value="Unassembled WGS sequence"/>
</dbReference>
<name>A0A1E7F9H8_9STRA</name>
<evidence type="ECO:0000259" key="2">
    <source>
        <dbReference type="Pfam" id="PF00472"/>
    </source>
</evidence>
<accession>A0A1E7F9H8</accession>
<dbReference type="Pfam" id="PF00472">
    <property type="entry name" value="RF-1"/>
    <property type="match status" value="1"/>
</dbReference>
<dbReference type="GO" id="GO:0003747">
    <property type="term" value="F:translation release factor activity"/>
    <property type="evidence" value="ECO:0007669"/>
    <property type="project" value="InterPro"/>
</dbReference>
<keyword evidence="4" id="KW-1185">Reference proteome</keyword>
<evidence type="ECO:0000313" key="4">
    <source>
        <dbReference type="Proteomes" id="UP000095751"/>
    </source>
</evidence>
<feature type="non-terminal residue" evidence="3">
    <location>
        <position position="1"/>
    </location>
</feature>